<keyword evidence="1" id="KW-0472">Membrane</keyword>
<feature type="transmembrane region" description="Helical" evidence="1">
    <location>
        <begin position="218"/>
        <end position="237"/>
    </location>
</feature>
<gene>
    <name evidence="2" type="ORF">CYMTET_15405</name>
</gene>
<feature type="transmembrane region" description="Helical" evidence="1">
    <location>
        <begin position="180"/>
        <end position="198"/>
    </location>
</feature>
<proteinExistence type="predicted"/>
<keyword evidence="3" id="KW-1185">Reference proteome</keyword>
<dbReference type="AlphaFoldDB" id="A0AAE0GEL3"/>
<keyword evidence="1" id="KW-1133">Transmembrane helix</keyword>
<protein>
    <submittedName>
        <fullName evidence="2">Uncharacterized protein</fullName>
    </submittedName>
</protein>
<dbReference type="Proteomes" id="UP001190700">
    <property type="component" value="Unassembled WGS sequence"/>
</dbReference>
<accession>A0AAE0GEL3</accession>
<sequence length="247" mass="26678">MGKDETRRIPLAYSEVEGPLSDFLSYGCAPLQVLCGVWMLLRIPGFRAAANCSIFIVVVVGALLFTDFDGDRSFQQLYPSFSGIGVVNSLETQMKNIIISGAYIGGCLLATGSYGAGRRVLALYGFLNAYWRWNWIENRVAHAQMMDTTGSGGPKAPVFIVFSTAELLGGVLLCTSSRTLQRIGAIPLILTTMLTFVAHVKDLQPEVQYPYWFQVQSAAAKAAIIGSAFIVIGYKAVNNGASKTKAA</sequence>
<evidence type="ECO:0000313" key="3">
    <source>
        <dbReference type="Proteomes" id="UP001190700"/>
    </source>
</evidence>
<evidence type="ECO:0000256" key="1">
    <source>
        <dbReference type="SAM" id="Phobius"/>
    </source>
</evidence>
<organism evidence="2 3">
    <name type="scientific">Cymbomonas tetramitiformis</name>
    <dbReference type="NCBI Taxonomy" id="36881"/>
    <lineage>
        <taxon>Eukaryota</taxon>
        <taxon>Viridiplantae</taxon>
        <taxon>Chlorophyta</taxon>
        <taxon>Pyramimonadophyceae</taxon>
        <taxon>Pyramimonadales</taxon>
        <taxon>Pyramimonadaceae</taxon>
        <taxon>Cymbomonas</taxon>
    </lineage>
</organism>
<evidence type="ECO:0000313" key="2">
    <source>
        <dbReference type="EMBL" id="KAK3276525.1"/>
    </source>
</evidence>
<comment type="caution">
    <text evidence="2">The sequence shown here is derived from an EMBL/GenBank/DDBJ whole genome shotgun (WGS) entry which is preliminary data.</text>
</comment>
<dbReference type="EMBL" id="LGRX02006507">
    <property type="protein sequence ID" value="KAK3276525.1"/>
    <property type="molecule type" value="Genomic_DNA"/>
</dbReference>
<keyword evidence="1" id="KW-0812">Transmembrane</keyword>
<name>A0AAE0GEL3_9CHLO</name>
<reference evidence="2 3" key="1">
    <citation type="journal article" date="2015" name="Genome Biol. Evol.">
        <title>Comparative Genomics of a Bacterivorous Green Alga Reveals Evolutionary Causalities and Consequences of Phago-Mixotrophic Mode of Nutrition.</title>
        <authorList>
            <person name="Burns J.A."/>
            <person name="Paasch A."/>
            <person name="Narechania A."/>
            <person name="Kim E."/>
        </authorList>
    </citation>
    <scope>NUCLEOTIDE SEQUENCE [LARGE SCALE GENOMIC DNA]</scope>
    <source>
        <strain evidence="2 3">PLY_AMNH</strain>
    </source>
</reference>
<feature type="transmembrane region" description="Helical" evidence="1">
    <location>
        <begin position="48"/>
        <end position="66"/>
    </location>
</feature>